<dbReference type="InterPro" id="IPR050179">
    <property type="entry name" value="Trans_hexapeptide_repeat"/>
</dbReference>
<dbReference type="Pfam" id="PF17836">
    <property type="entry name" value="PglD_N"/>
    <property type="match status" value="1"/>
</dbReference>
<organism evidence="6 7">
    <name type="scientific">Algoriphagus aestuariicola</name>
    <dbReference type="NCBI Taxonomy" id="1852016"/>
    <lineage>
        <taxon>Bacteria</taxon>
        <taxon>Pseudomonadati</taxon>
        <taxon>Bacteroidota</taxon>
        <taxon>Cytophagia</taxon>
        <taxon>Cytophagales</taxon>
        <taxon>Cyclobacteriaceae</taxon>
        <taxon>Algoriphagus</taxon>
    </lineage>
</organism>
<keyword evidence="7" id="KW-1185">Reference proteome</keyword>
<sequence>MIIAGAGGHAKEVLDILVSTSPGITMSFLDENKSERFFCQNYPIIQNEEEILAALQEDPRFVLGTGKPETRKAFYDKLTRLGGELFSLRGMGLVLSPSSDCLEADIFSLCFVGPNTHIGRGCLVNTGAQIHHEVEIGDFAEISPAAVILGKAKIGFSCIIGSNATILPKVNIGSRAIIGAGAVVTKDIPEGATVVGVPGRVIKLANR</sequence>
<keyword evidence="4" id="KW-0012">Acyltransferase</keyword>
<evidence type="ECO:0000256" key="2">
    <source>
        <dbReference type="ARBA" id="ARBA00022679"/>
    </source>
</evidence>
<evidence type="ECO:0000313" key="7">
    <source>
        <dbReference type="Proteomes" id="UP000664698"/>
    </source>
</evidence>
<dbReference type="InterPro" id="IPR011004">
    <property type="entry name" value="Trimer_LpxA-like_sf"/>
</dbReference>
<comment type="similarity">
    <text evidence="1">Belongs to the transferase hexapeptide repeat family.</text>
</comment>
<keyword evidence="3" id="KW-0677">Repeat</keyword>
<name>A0ABS3BKW2_9BACT</name>
<dbReference type="SUPFAM" id="SSF51161">
    <property type="entry name" value="Trimeric LpxA-like enzymes"/>
    <property type="match status" value="1"/>
</dbReference>
<dbReference type="PANTHER" id="PTHR43300">
    <property type="entry name" value="ACETYLTRANSFERASE"/>
    <property type="match status" value="1"/>
</dbReference>
<dbReference type="InterPro" id="IPR018357">
    <property type="entry name" value="Hexapep_transf_CS"/>
</dbReference>
<dbReference type="InterPro" id="IPR041561">
    <property type="entry name" value="PglD_N"/>
</dbReference>
<dbReference type="PROSITE" id="PS00101">
    <property type="entry name" value="HEXAPEP_TRANSFERASES"/>
    <property type="match status" value="1"/>
</dbReference>
<evidence type="ECO:0000256" key="3">
    <source>
        <dbReference type="ARBA" id="ARBA00022737"/>
    </source>
</evidence>
<dbReference type="Gene3D" id="3.40.50.20">
    <property type="match status" value="1"/>
</dbReference>
<accession>A0ABS3BKW2</accession>
<feature type="domain" description="PglD N-terminal" evidence="5">
    <location>
        <begin position="2"/>
        <end position="78"/>
    </location>
</feature>
<keyword evidence="2" id="KW-0808">Transferase</keyword>
<evidence type="ECO:0000259" key="5">
    <source>
        <dbReference type="Pfam" id="PF17836"/>
    </source>
</evidence>
<protein>
    <submittedName>
        <fullName evidence="6">NeuD/PglB/VioB family sugar acetyltransferase</fullName>
    </submittedName>
</protein>
<comment type="caution">
    <text evidence="6">The sequence shown here is derived from an EMBL/GenBank/DDBJ whole genome shotgun (WGS) entry which is preliminary data.</text>
</comment>
<dbReference type="InterPro" id="IPR001451">
    <property type="entry name" value="Hexapep"/>
</dbReference>
<reference evidence="6 7" key="1">
    <citation type="submission" date="2021-03" db="EMBL/GenBank/DDBJ databases">
        <title>novel species isolated from a fishpond in China.</title>
        <authorList>
            <person name="Lu H."/>
            <person name="Cai Z."/>
        </authorList>
    </citation>
    <scope>NUCLEOTIDE SEQUENCE [LARGE SCALE GENOMIC DNA]</scope>
    <source>
        <strain evidence="6 7">JCM 31546</strain>
    </source>
</reference>
<dbReference type="RefSeq" id="WP_206567916.1">
    <property type="nucleotide sequence ID" value="NZ_JAFKCW010000001.1"/>
</dbReference>
<evidence type="ECO:0000313" key="6">
    <source>
        <dbReference type="EMBL" id="MBN7799947.1"/>
    </source>
</evidence>
<evidence type="ECO:0000256" key="1">
    <source>
        <dbReference type="ARBA" id="ARBA00007274"/>
    </source>
</evidence>
<gene>
    <name evidence="6" type="ORF">J0A67_03695</name>
</gene>
<dbReference type="NCBIfam" id="TIGR03570">
    <property type="entry name" value="NeuD_NnaD"/>
    <property type="match status" value="1"/>
</dbReference>
<evidence type="ECO:0000256" key="4">
    <source>
        <dbReference type="ARBA" id="ARBA00023315"/>
    </source>
</evidence>
<dbReference type="Pfam" id="PF00132">
    <property type="entry name" value="Hexapep"/>
    <property type="match status" value="1"/>
</dbReference>
<dbReference type="InterPro" id="IPR020019">
    <property type="entry name" value="AcTrfase_PglD-like"/>
</dbReference>
<dbReference type="EMBL" id="JAFKCW010000001">
    <property type="protein sequence ID" value="MBN7799947.1"/>
    <property type="molecule type" value="Genomic_DNA"/>
</dbReference>
<dbReference type="Proteomes" id="UP000664698">
    <property type="component" value="Unassembled WGS sequence"/>
</dbReference>
<dbReference type="PANTHER" id="PTHR43300:SF7">
    <property type="entry name" value="UDP-N-ACETYLBACILLOSAMINE N-ACETYLTRANSFERASE"/>
    <property type="match status" value="1"/>
</dbReference>
<proteinExistence type="inferred from homology"/>
<dbReference type="Gene3D" id="2.160.10.10">
    <property type="entry name" value="Hexapeptide repeat proteins"/>
    <property type="match status" value="1"/>
</dbReference>
<dbReference type="CDD" id="cd03360">
    <property type="entry name" value="LbH_AT_putative"/>
    <property type="match status" value="1"/>
</dbReference>